<keyword evidence="1" id="KW-0812">Transmembrane</keyword>
<keyword evidence="1" id="KW-0472">Membrane</keyword>
<evidence type="ECO:0000256" key="2">
    <source>
        <dbReference type="SAM" id="SignalP"/>
    </source>
</evidence>
<evidence type="ECO:0000313" key="3">
    <source>
        <dbReference type="EMBL" id="KAF9062023.1"/>
    </source>
</evidence>
<dbReference type="AlphaFoldDB" id="A0A9P5PEP4"/>
<sequence length="207" mass="22738">MQSSHLIALAPLSHLLAAASSAVIVESGTTYGKSGYVGKEDIYLPPLTLTLSMLQTKWSMNSQKDQDQDQDAGDGDREAIHNTDNYLTYVANNRLSVILILATLLSGITLTLLVSALPPKPNIAFKAALLAVVKMQPDSPAILGSHTTVFADVLWFLGLISSFSLVLLSVFMRWTARDKRYCYILLGLRARPYILQYGYSTRYLPAL</sequence>
<proteinExistence type="predicted"/>
<dbReference type="Proteomes" id="UP000772434">
    <property type="component" value="Unassembled WGS sequence"/>
</dbReference>
<reference evidence="3" key="1">
    <citation type="submission" date="2020-11" db="EMBL/GenBank/DDBJ databases">
        <authorList>
            <consortium name="DOE Joint Genome Institute"/>
            <person name="Ahrendt S."/>
            <person name="Riley R."/>
            <person name="Andreopoulos W."/>
            <person name="Labutti K."/>
            <person name="Pangilinan J."/>
            <person name="Ruiz-Duenas F.J."/>
            <person name="Barrasa J.M."/>
            <person name="Sanchez-Garcia M."/>
            <person name="Camarero S."/>
            <person name="Miyauchi S."/>
            <person name="Serrano A."/>
            <person name="Linde D."/>
            <person name="Babiker R."/>
            <person name="Drula E."/>
            <person name="Ayuso-Fernandez I."/>
            <person name="Pacheco R."/>
            <person name="Padilla G."/>
            <person name="Ferreira P."/>
            <person name="Barriuso J."/>
            <person name="Kellner H."/>
            <person name="Castanera R."/>
            <person name="Alfaro M."/>
            <person name="Ramirez L."/>
            <person name="Pisabarro A.G."/>
            <person name="Kuo A."/>
            <person name="Tritt A."/>
            <person name="Lipzen A."/>
            <person name="He G."/>
            <person name="Yan M."/>
            <person name="Ng V."/>
            <person name="Cullen D."/>
            <person name="Martin F."/>
            <person name="Rosso M.-N."/>
            <person name="Henrissat B."/>
            <person name="Hibbett D."/>
            <person name="Martinez A.T."/>
            <person name="Grigoriev I.V."/>
        </authorList>
    </citation>
    <scope>NUCLEOTIDE SEQUENCE</scope>
    <source>
        <strain evidence="3">AH 40177</strain>
    </source>
</reference>
<keyword evidence="1" id="KW-1133">Transmembrane helix</keyword>
<dbReference type="EMBL" id="JADNRY010000184">
    <property type="protein sequence ID" value="KAF9062023.1"/>
    <property type="molecule type" value="Genomic_DNA"/>
</dbReference>
<feature type="chain" id="PRO_5040331389" evidence="2">
    <location>
        <begin position="22"/>
        <end position="207"/>
    </location>
</feature>
<feature type="signal peptide" evidence="2">
    <location>
        <begin position="1"/>
        <end position="21"/>
    </location>
</feature>
<evidence type="ECO:0000313" key="4">
    <source>
        <dbReference type="Proteomes" id="UP000772434"/>
    </source>
</evidence>
<gene>
    <name evidence="3" type="ORF">BDP27DRAFT_1369186</name>
</gene>
<keyword evidence="4" id="KW-1185">Reference proteome</keyword>
<organism evidence="3 4">
    <name type="scientific">Rhodocollybia butyracea</name>
    <dbReference type="NCBI Taxonomy" id="206335"/>
    <lineage>
        <taxon>Eukaryota</taxon>
        <taxon>Fungi</taxon>
        <taxon>Dikarya</taxon>
        <taxon>Basidiomycota</taxon>
        <taxon>Agaricomycotina</taxon>
        <taxon>Agaricomycetes</taxon>
        <taxon>Agaricomycetidae</taxon>
        <taxon>Agaricales</taxon>
        <taxon>Marasmiineae</taxon>
        <taxon>Omphalotaceae</taxon>
        <taxon>Rhodocollybia</taxon>
    </lineage>
</organism>
<keyword evidence="2" id="KW-0732">Signal</keyword>
<name>A0A9P5PEP4_9AGAR</name>
<comment type="caution">
    <text evidence="3">The sequence shown here is derived from an EMBL/GenBank/DDBJ whole genome shotgun (WGS) entry which is preliminary data.</text>
</comment>
<feature type="transmembrane region" description="Helical" evidence="1">
    <location>
        <begin position="153"/>
        <end position="171"/>
    </location>
</feature>
<feature type="transmembrane region" description="Helical" evidence="1">
    <location>
        <begin position="95"/>
        <end position="117"/>
    </location>
</feature>
<accession>A0A9P5PEP4</accession>
<protein>
    <submittedName>
        <fullName evidence="3">Uncharacterized protein</fullName>
    </submittedName>
</protein>
<evidence type="ECO:0000256" key="1">
    <source>
        <dbReference type="SAM" id="Phobius"/>
    </source>
</evidence>